<dbReference type="EMBL" id="FOGK01000002">
    <property type="protein sequence ID" value="SER19260.1"/>
    <property type="molecule type" value="Genomic_DNA"/>
</dbReference>
<comment type="caution">
    <text evidence="2">The sequence shown here is derived from an EMBL/GenBank/DDBJ whole genome shotgun (WGS) entry which is preliminary data.</text>
</comment>
<accession>A0A1H9M670</accession>
<keyword evidence="1" id="KW-0472">Membrane</keyword>
<evidence type="ECO:0008006" key="4">
    <source>
        <dbReference type="Google" id="ProtNLM"/>
    </source>
</evidence>
<feature type="transmembrane region" description="Helical" evidence="1">
    <location>
        <begin position="6"/>
        <end position="23"/>
    </location>
</feature>
<name>A0A1H9M670_9LACO</name>
<feature type="transmembrane region" description="Helical" evidence="1">
    <location>
        <begin position="52"/>
        <end position="70"/>
    </location>
</feature>
<reference evidence="2 3" key="1">
    <citation type="submission" date="2016-10" db="EMBL/GenBank/DDBJ databases">
        <authorList>
            <person name="Varghese N."/>
            <person name="Submissions S."/>
        </authorList>
    </citation>
    <scope>NUCLEOTIDE SEQUENCE [LARGE SCALE GENOMIC DNA]</scope>
    <source>
        <strain evidence="2 3">CGMCC 1.3889</strain>
    </source>
</reference>
<keyword evidence="3" id="KW-1185">Reference proteome</keyword>
<sequence>MIYQIIMLIAMVAVVSMQVYSDWQVEKMGKEYRNDERWNSIKLRAGNVTKTYYQYTVIMIAILMTFSLFWPTNILVRLDRVLLILLLIIDLGHVVEYLAVKRLDKVM</sequence>
<protein>
    <recommendedName>
        <fullName evidence="4">SdpI family protein</fullName>
    </recommendedName>
</protein>
<gene>
    <name evidence="2" type="ORF">SAMN04487973_102197</name>
</gene>
<proteinExistence type="predicted"/>
<keyword evidence="1" id="KW-0812">Transmembrane</keyword>
<keyword evidence="1" id="KW-1133">Transmembrane helix</keyword>
<evidence type="ECO:0000313" key="3">
    <source>
        <dbReference type="Proteomes" id="UP000182818"/>
    </source>
</evidence>
<feature type="transmembrane region" description="Helical" evidence="1">
    <location>
        <begin position="82"/>
        <end position="100"/>
    </location>
</feature>
<dbReference type="Proteomes" id="UP000182818">
    <property type="component" value="Unassembled WGS sequence"/>
</dbReference>
<evidence type="ECO:0000256" key="1">
    <source>
        <dbReference type="SAM" id="Phobius"/>
    </source>
</evidence>
<dbReference type="GeneID" id="76043163"/>
<organism evidence="2 3">
    <name type="scientific">Pediococcus ethanolidurans</name>
    <dbReference type="NCBI Taxonomy" id="319653"/>
    <lineage>
        <taxon>Bacteria</taxon>
        <taxon>Bacillati</taxon>
        <taxon>Bacillota</taxon>
        <taxon>Bacilli</taxon>
        <taxon>Lactobacillales</taxon>
        <taxon>Lactobacillaceae</taxon>
        <taxon>Pediococcus</taxon>
    </lineage>
</organism>
<dbReference type="RefSeq" id="WP_057805516.1">
    <property type="nucleotide sequence ID" value="NZ_BJYP01000011.1"/>
</dbReference>
<evidence type="ECO:0000313" key="2">
    <source>
        <dbReference type="EMBL" id="SER19260.1"/>
    </source>
</evidence>